<accession>A0ABQ0KWL6</accession>
<evidence type="ECO:0000313" key="3">
    <source>
        <dbReference type="Proteomes" id="UP000815677"/>
    </source>
</evidence>
<sequence>MSIHLPEENNGSQSNTNPHRRPPRSWLHDDSDSSRTRRARVFLSGRVSARSRTAGGSARAQAKLLYPSRAVLQQIAVPTAENCFDMREPKTRVCGFDFRASRTRNTDPGRRPLDERATRTHVRYVVSGAERRVAPLQLETPYKSAVILFAVLSLFPPLVVLNCRLRIRHALYHRICQCMQVSHNRDDRKALLDAQLEHLRADCDAKQRNLVLLRHLRGFADGCDELGLVSDHPHGKAHVQAEVARCQTRIVSAAALTKALGPELRTSNHERVNLRHFDDFFEVFDPDTRFDLRDNGDVRHSRDLYSSGGNERWPIGLFTNAPMIALTSSGVSTCGMMIPPAPANTDNRDHLPAAFLDDNLDALDQLRRAPSNMLRVLRQRHEPLQEQEREQTHDPTPICAGYRDCLGDMPTGITQCSADGNLSRPEELLGVGWLLQRRPAVFCLSRRVEGEARVGVVDAVAVRLGHSHCLDGWKEAGCRQPTFGDALYTHLLVAAAGNLKRLRL</sequence>
<organism evidence="2 3">
    <name type="scientific">Mycena chlorophos</name>
    <name type="common">Agaric fungus</name>
    <name type="synonym">Agaricus chlorophos</name>
    <dbReference type="NCBI Taxonomy" id="658473"/>
    <lineage>
        <taxon>Eukaryota</taxon>
        <taxon>Fungi</taxon>
        <taxon>Dikarya</taxon>
        <taxon>Basidiomycota</taxon>
        <taxon>Agaricomycotina</taxon>
        <taxon>Agaricomycetes</taxon>
        <taxon>Agaricomycetidae</taxon>
        <taxon>Agaricales</taxon>
        <taxon>Marasmiineae</taxon>
        <taxon>Mycenaceae</taxon>
        <taxon>Mycena</taxon>
    </lineage>
</organism>
<proteinExistence type="predicted"/>
<dbReference type="EMBL" id="DF838854">
    <property type="protein sequence ID" value="GAT43356.1"/>
    <property type="molecule type" value="Genomic_DNA"/>
</dbReference>
<feature type="compositionally biased region" description="Basic and acidic residues" evidence="1">
    <location>
        <begin position="26"/>
        <end position="35"/>
    </location>
</feature>
<evidence type="ECO:0000313" key="2">
    <source>
        <dbReference type="EMBL" id="GAT43356.1"/>
    </source>
</evidence>
<name>A0ABQ0KWL6_MYCCL</name>
<reference evidence="2" key="1">
    <citation type="submission" date="2014-09" db="EMBL/GenBank/DDBJ databases">
        <title>Genome sequence of the luminous mushroom Mycena chlorophos for searching fungal bioluminescence genes.</title>
        <authorList>
            <person name="Tanaka Y."/>
            <person name="Kasuga D."/>
            <person name="Oba Y."/>
            <person name="Hase S."/>
            <person name="Sato K."/>
            <person name="Oba Y."/>
            <person name="Sakakibara Y."/>
        </authorList>
    </citation>
    <scope>NUCLEOTIDE SEQUENCE</scope>
</reference>
<feature type="region of interest" description="Disordered" evidence="1">
    <location>
        <begin position="1"/>
        <end position="37"/>
    </location>
</feature>
<protein>
    <submittedName>
        <fullName evidence="2">Uncharacterized protein</fullName>
    </submittedName>
</protein>
<dbReference type="Proteomes" id="UP000815677">
    <property type="component" value="Unassembled WGS sequence"/>
</dbReference>
<keyword evidence="3" id="KW-1185">Reference proteome</keyword>
<gene>
    <name evidence="2" type="ORF">MCHLO_01039</name>
</gene>
<evidence type="ECO:0000256" key="1">
    <source>
        <dbReference type="SAM" id="MobiDB-lite"/>
    </source>
</evidence>